<dbReference type="NCBIfam" id="TIGR00797">
    <property type="entry name" value="matE"/>
    <property type="match status" value="1"/>
</dbReference>
<feature type="transmembrane region" description="Helical" evidence="13">
    <location>
        <begin position="423"/>
        <end position="446"/>
    </location>
</feature>
<dbReference type="GO" id="GO:0006811">
    <property type="term" value="P:monoatomic ion transport"/>
    <property type="evidence" value="ECO:0007669"/>
    <property type="project" value="UniProtKB-KW"/>
</dbReference>
<feature type="transmembrane region" description="Helical" evidence="13">
    <location>
        <begin position="203"/>
        <end position="222"/>
    </location>
</feature>
<evidence type="ECO:0000256" key="12">
    <source>
        <dbReference type="ARBA" id="ARBA00031636"/>
    </source>
</evidence>
<evidence type="ECO:0000256" key="11">
    <source>
        <dbReference type="ARBA" id="ARBA00023136"/>
    </source>
</evidence>
<evidence type="ECO:0000256" key="6">
    <source>
        <dbReference type="ARBA" id="ARBA00022449"/>
    </source>
</evidence>
<name>A0A943HKT0_9FIRM</name>
<keyword evidence="10" id="KW-0406">Ion transport</keyword>
<feature type="transmembrane region" description="Helical" evidence="13">
    <location>
        <begin position="176"/>
        <end position="197"/>
    </location>
</feature>
<evidence type="ECO:0000256" key="9">
    <source>
        <dbReference type="ARBA" id="ARBA00022989"/>
    </source>
</evidence>
<dbReference type="GO" id="GO:0042910">
    <property type="term" value="F:xenobiotic transmembrane transporter activity"/>
    <property type="evidence" value="ECO:0007669"/>
    <property type="project" value="InterPro"/>
</dbReference>
<evidence type="ECO:0000256" key="4">
    <source>
        <dbReference type="ARBA" id="ARBA00020268"/>
    </source>
</evidence>
<sequence>MEAAAKKPKVGNDLTQGSIYKTLIVFAVPIILTNLIQQLYSMVDLMVIGQFVGSVGTVGISTGGEIADLVTPVAMGFSTAGQIYIAQLIGARNERRAKKTIGTLLGFMLGVSALLMLAAIVFSLPILHTLNCPGEALSQARTYMIITALGYPFVFGYNAVCGILRGMGESKRPLYFISVAALINIGLDIFFVAVLGMQADGTAIATTLSQVGSFVASFRYLWKNREKFEFELSKEFFWPDAKILETIVVLGVPQVVRSLLVRFSLLWINANINSYGLTVSATNSIGNKIQKFSDVFNSGVDTASAAMIGQNLGANKKERAGKVCWATLSLGLGFACIIAVVLLFFPQDVYRIFTTDVAVIDMGKVYLRIMVVHFFASAFVGAFQAMVTGCGFVSLGFVIGILDGVVCKIGLSLLFVNVMGMGYVGYFMGIAFSRILPGILCFAYYLSGKWKTRKLLSD</sequence>
<dbReference type="AlphaFoldDB" id="A0A943HKT0"/>
<keyword evidence="11 13" id="KW-0472">Membrane</keyword>
<dbReference type="PANTHER" id="PTHR43298">
    <property type="entry name" value="MULTIDRUG RESISTANCE PROTEIN NORM-RELATED"/>
    <property type="match status" value="1"/>
</dbReference>
<feature type="transmembrane region" description="Helical" evidence="13">
    <location>
        <begin position="69"/>
        <end position="89"/>
    </location>
</feature>
<dbReference type="PIRSF" id="PIRSF006603">
    <property type="entry name" value="DinF"/>
    <property type="match status" value="1"/>
</dbReference>
<dbReference type="EMBL" id="JAGZGG010000053">
    <property type="protein sequence ID" value="MBS5333682.1"/>
    <property type="molecule type" value="Genomic_DNA"/>
</dbReference>
<feature type="transmembrane region" description="Helical" evidence="13">
    <location>
        <begin position="365"/>
        <end position="383"/>
    </location>
</feature>
<evidence type="ECO:0000256" key="13">
    <source>
        <dbReference type="SAM" id="Phobius"/>
    </source>
</evidence>
<comment type="similarity">
    <text evidence="3">Belongs to the multi antimicrobial extrusion (MATE) (TC 2.A.66.1) family.</text>
</comment>
<reference evidence="14" key="1">
    <citation type="submission" date="2021-02" db="EMBL/GenBank/DDBJ databases">
        <title>Infant gut strain persistence is associated with maternal origin, phylogeny, and functional potential including surface adhesion and iron acquisition.</title>
        <authorList>
            <person name="Lou Y.C."/>
        </authorList>
    </citation>
    <scope>NUCLEOTIDE SEQUENCE</scope>
    <source>
        <strain evidence="14">L3_101_000M1_dasL3_101_000M1_concoct_87</strain>
    </source>
</reference>
<evidence type="ECO:0000256" key="5">
    <source>
        <dbReference type="ARBA" id="ARBA00022448"/>
    </source>
</evidence>
<evidence type="ECO:0000256" key="7">
    <source>
        <dbReference type="ARBA" id="ARBA00022475"/>
    </source>
</evidence>
<dbReference type="PANTHER" id="PTHR43298:SF2">
    <property type="entry name" value="FMN_FAD EXPORTER YEEO-RELATED"/>
    <property type="match status" value="1"/>
</dbReference>
<keyword evidence="8 13" id="KW-0812">Transmembrane</keyword>
<organism evidence="14 15">
    <name type="scientific">Subdoligranulum variabile</name>
    <dbReference type="NCBI Taxonomy" id="214851"/>
    <lineage>
        <taxon>Bacteria</taxon>
        <taxon>Bacillati</taxon>
        <taxon>Bacillota</taxon>
        <taxon>Clostridia</taxon>
        <taxon>Eubacteriales</taxon>
        <taxon>Oscillospiraceae</taxon>
        <taxon>Subdoligranulum</taxon>
    </lineage>
</organism>
<dbReference type="InterPro" id="IPR050222">
    <property type="entry name" value="MATE_MdtK"/>
</dbReference>
<protein>
    <recommendedName>
        <fullName evidence="4">Probable multidrug resistance protein NorM</fullName>
    </recommendedName>
    <alternativeName>
        <fullName evidence="12">Multidrug-efflux transporter</fullName>
    </alternativeName>
</protein>
<dbReference type="Pfam" id="PF01554">
    <property type="entry name" value="MatE"/>
    <property type="match status" value="2"/>
</dbReference>
<evidence type="ECO:0000256" key="3">
    <source>
        <dbReference type="ARBA" id="ARBA00010199"/>
    </source>
</evidence>
<dbReference type="CDD" id="cd13138">
    <property type="entry name" value="MATE_yoeA_like"/>
    <property type="match status" value="1"/>
</dbReference>
<dbReference type="GO" id="GO:0005886">
    <property type="term" value="C:plasma membrane"/>
    <property type="evidence" value="ECO:0007669"/>
    <property type="project" value="UniProtKB-SubCell"/>
</dbReference>
<evidence type="ECO:0000256" key="10">
    <source>
        <dbReference type="ARBA" id="ARBA00023065"/>
    </source>
</evidence>
<feature type="transmembrane region" description="Helical" evidence="13">
    <location>
        <begin position="101"/>
        <end position="122"/>
    </location>
</feature>
<keyword evidence="5" id="KW-0813">Transport</keyword>
<accession>A0A943HKT0</accession>
<proteinExistence type="inferred from homology"/>
<evidence type="ECO:0000256" key="8">
    <source>
        <dbReference type="ARBA" id="ARBA00022692"/>
    </source>
</evidence>
<dbReference type="InterPro" id="IPR002528">
    <property type="entry name" value="MATE_fam"/>
</dbReference>
<feature type="transmembrane region" description="Helical" evidence="13">
    <location>
        <begin position="18"/>
        <end position="36"/>
    </location>
</feature>
<dbReference type="GO" id="GO:0015297">
    <property type="term" value="F:antiporter activity"/>
    <property type="evidence" value="ECO:0007669"/>
    <property type="project" value="UniProtKB-KW"/>
</dbReference>
<dbReference type="InterPro" id="IPR048279">
    <property type="entry name" value="MdtK-like"/>
</dbReference>
<evidence type="ECO:0000313" key="15">
    <source>
        <dbReference type="Proteomes" id="UP000759273"/>
    </source>
</evidence>
<evidence type="ECO:0000256" key="1">
    <source>
        <dbReference type="ARBA" id="ARBA00003408"/>
    </source>
</evidence>
<evidence type="ECO:0000256" key="2">
    <source>
        <dbReference type="ARBA" id="ARBA00004651"/>
    </source>
</evidence>
<comment type="function">
    <text evidence="1">Multidrug efflux pump.</text>
</comment>
<keyword evidence="6" id="KW-0050">Antiport</keyword>
<keyword evidence="9 13" id="KW-1133">Transmembrane helix</keyword>
<dbReference type="Proteomes" id="UP000759273">
    <property type="component" value="Unassembled WGS sequence"/>
</dbReference>
<feature type="transmembrane region" description="Helical" evidence="13">
    <location>
        <begin position="323"/>
        <end position="345"/>
    </location>
</feature>
<feature type="transmembrane region" description="Helical" evidence="13">
    <location>
        <begin position="390"/>
        <end position="411"/>
    </location>
</feature>
<feature type="transmembrane region" description="Helical" evidence="13">
    <location>
        <begin position="142"/>
        <end position="164"/>
    </location>
</feature>
<keyword evidence="7" id="KW-1003">Cell membrane</keyword>
<comment type="caution">
    <text evidence="14">The sequence shown here is derived from an EMBL/GenBank/DDBJ whole genome shotgun (WGS) entry which is preliminary data.</text>
</comment>
<gene>
    <name evidence="14" type="ORF">KHY36_14310</name>
</gene>
<evidence type="ECO:0000313" key="14">
    <source>
        <dbReference type="EMBL" id="MBS5333682.1"/>
    </source>
</evidence>
<comment type="subcellular location">
    <subcellularLocation>
        <location evidence="2">Cell membrane</location>
        <topology evidence="2">Multi-pass membrane protein</topology>
    </subcellularLocation>
</comment>